<dbReference type="Proteomes" id="UP001642409">
    <property type="component" value="Unassembled WGS sequence"/>
</dbReference>
<reference evidence="3 4" key="2">
    <citation type="submission" date="2024-07" db="EMBL/GenBank/DDBJ databases">
        <authorList>
            <person name="Akdeniz Z."/>
        </authorList>
    </citation>
    <scope>NUCLEOTIDE SEQUENCE [LARGE SCALE GENOMIC DNA]</scope>
</reference>
<name>A0AA86TRY6_9EUKA</name>
<evidence type="ECO:0000313" key="3">
    <source>
        <dbReference type="EMBL" id="CAL6086892.1"/>
    </source>
</evidence>
<proteinExistence type="predicted"/>
<comment type="caution">
    <text evidence="2">The sequence shown here is derived from an EMBL/GenBank/DDBJ whole genome shotgun (WGS) entry which is preliminary data.</text>
</comment>
<dbReference type="EMBL" id="CAXDID020000396">
    <property type="protein sequence ID" value="CAL6086892.1"/>
    <property type="molecule type" value="Genomic_DNA"/>
</dbReference>
<dbReference type="SUPFAM" id="SSF50985">
    <property type="entry name" value="RCC1/BLIP-II"/>
    <property type="match status" value="1"/>
</dbReference>
<evidence type="ECO:0000313" key="4">
    <source>
        <dbReference type="Proteomes" id="UP001642409"/>
    </source>
</evidence>
<evidence type="ECO:0008006" key="5">
    <source>
        <dbReference type="Google" id="ProtNLM"/>
    </source>
</evidence>
<evidence type="ECO:0000313" key="2">
    <source>
        <dbReference type="EMBL" id="CAI9924432.1"/>
    </source>
</evidence>
<accession>A0AA86TRY6</accession>
<keyword evidence="1" id="KW-0472">Membrane</keyword>
<dbReference type="EMBL" id="CATOUU010000311">
    <property type="protein sequence ID" value="CAI9924432.1"/>
    <property type="molecule type" value="Genomic_DNA"/>
</dbReference>
<gene>
    <name evidence="2" type="ORF">HINF_LOCUS12077</name>
    <name evidence="3" type="ORF">HINF_LOCUS63386</name>
</gene>
<dbReference type="InterPro" id="IPR009091">
    <property type="entry name" value="RCC1/BLIP-II"/>
</dbReference>
<keyword evidence="1" id="KW-1133">Transmembrane helix</keyword>
<reference evidence="2" key="1">
    <citation type="submission" date="2023-06" db="EMBL/GenBank/DDBJ databases">
        <authorList>
            <person name="Kurt Z."/>
        </authorList>
    </citation>
    <scope>NUCLEOTIDE SEQUENCE</scope>
</reference>
<protein>
    <recommendedName>
        <fullName evidence="5">Transmembrane protein</fullName>
    </recommendedName>
</protein>
<keyword evidence="4" id="KW-1185">Reference proteome</keyword>
<feature type="transmembrane region" description="Helical" evidence="1">
    <location>
        <begin position="1463"/>
        <end position="1483"/>
    </location>
</feature>
<organism evidence="2">
    <name type="scientific">Hexamita inflata</name>
    <dbReference type="NCBI Taxonomy" id="28002"/>
    <lineage>
        <taxon>Eukaryota</taxon>
        <taxon>Metamonada</taxon>
        <taxon>Diplomonadida</taxon>
        <taxon>Hexamitidae</taxon>
        <taxon>Hexamitinae</taxon>
        <taxon>Hexamita</taxon>
    </lineage>
</organism>
<keyword evidence="1" id="KW-0812">Transmembrane</keyword>
<evidence type="ECO:0000256" key="1">
    <source>
        <dbReference type="SAM" id="Phobius"/>
    </source>
</evidence>
<sequence length="1528" mass="171772">MNDPKSPTHKICVQYCGGLNPPYAIVDEKKRTQCTQTCGSLFVQQVNSQLTCVSFCQTYTWDGFSKICTNQCNFYIIDQTKHLVAQLCGDSCAELNLTYSFVDQNGINNCVPSCTALNPFVDGTVCTKNCAFIVQQQITDISKYKCQASCPKFGIIYSLNESVTICVQSCVGATPYIFGNLCVSNCASTVNKFVGTDSITCVVSCTGEAAINTNGIKFCDLNCDFYIQQDIKYCQTIGTIQRPYKQIYQSIEIDGVTKKRYQFVEQCENNEYGIINGFQICQACKFYELVVDAHKCVSSCSIDQVQLGFRCFTGLCKDMDDLYLNVFTGIDKQCAQSCGKYFVLDQQSLQCSKTCPTNSVYKVDTGLQFCTFQCIGDDDYVTLDSRYIISGVGQCVQTCPIGSFKDPSLDTNSYKYCVTSCQSKQYKVVNGDYLCVTACPVYVIETQETKRCYETCADSALNNIEVQISTSETQCVSTCPLTHPFMPANGDFKCVKTCPNNFYTIINGVRKCSDSCVTNTSIEKSFTVANHYMCRGECDDAQVFKRISNNIGSCIYECPKELNFYDDNRECQAECNPKVYRVDGNQKQCMTSCQSPYSLTSQGDDDYTQCNIHCVQPEPYSRLDNVCVQYCPAGTYLSDFVCKLSCPKYMKYAILESSGQYICSDQCPNKIYSKLSQVQAYFCQTACLSPYVFRNDIYSGQIECLIKCDQTEYLYTTGECSKYNCIRDPVNKFSLNMICVSKCPEFVDISDYSCKSTCTGSFSGFVQQIVLGQNVHVCYLNCPTKFVDMRPVAIHKSVGACSSYCPKTDSIFQEPYSPTQFYCTLCQNSNQFVQLDLIYCKNICASTFFKVIDGRNYCTPSCNMPLGRTKIDTDLIKCSSCLNYVSEVDQACIDTCDFYNVYNDAQVCRMKDNQRNPDSCPSYSGDTAPYLCIMACYTMRDGPRCVVNCSVTGKRFIPDVGFDCAESCPNFYSYQLVFGIEQPRCIPTCEYMRSTGDLKECQQMCYSNSSVYVFGLTFCSNCSSTQKLQVEDNLKFTCVDSCSDNFYQIQNLCTFNQCGQTKVQTSLQELTGFICFDKFSYNYSSTIKKYTNKVLNVSQIQVSNSKITVLLSNGSIFTVDDNQQSSISMHNAVQISLIATPPSFQSQKLLIKFENGTTFVNGVKERTDFTKETVKRIIGFYDPLTPDNSINYILTDENLYFRGSCKAGMCTKDENGNDFDTEFNGKTKFRGMWTKMNLQAALFPFTAADIDDIKELDWSILFLLKNNQKFVFGINSYGRLCKDPNIKIALTDVSAYTQISVGNTTTLLSQNELLFFCGASFGDFDLDTNELKLSPEKLTVEFGGLLGWTFVENAITQITYVNNGFIIQTNAQVLGIGQCIAFDCYNFRGEQMFYTGYVQKLKWLSQNLMVLGTQKINVQYYKQPLKVEYFNDTKELETDLQNQNGTIGIVKSGTISNNVGLKVAIGITSCLYAIAIFVVARVLRKIFNDRKNAVLTNVRKPKDQSSLIIKMKPKESIFNPLDEYQYVI</sequence>